<sequence length="680" mass="76557">MQPEIKEKEPPFSAQIRWPDLFVQIFLHAGAFAGLCLVLAGYVDHRTTIAAVLFVIASGFGITAGAHRLWSHKAYKANRPLSVLLMFLFTITGQRDAYTWAKDHRVHHKYSETNADPHDARRGFWFAHVGWLVLTPRPEVEQRRQQVDVSDLLADPVVMWQRRLFVPLFALLAIALPVVPPVLLWAERPLVSFLVMFNLRFCTTLNIAFFVNSAAHMWGNKPYDKNISPTENAFVSLAALGEGWHNYHHVFPWDYRTGELGRPLNPSTALIDFFARIGWAYERKAVPAALVRRRALRTGDGSDHPNLWGWGDKDMPKDELRSGPSFFPTERRRLSGGGWHFCAGLRFVMSPSSPEPSQPPQPQPSKPPQPPGVNVHWLNVLFYIYLHLAAAYGLIVVFSEAKLATTLFGAALALVVPLGTTLAHRLFAHKSFEASTPFKVLIVALHTFVGQGSVIDWVQEHRFHHAVRGTNLDPYDARRGFWFAHLHSKVVKRRPEQEAAKAAVDVSDLADDPLLAWQRRLYPFVMPVLGFLLPANAPSEYWSESLIVSVCVVGALRHALVLHYAWLLTSGPLLYGLKHGQNEAYSNQVFFVRRSRWPDYHYLFPWDYKTSEYGAYESDWTSWLIGQAAGLGWASNLKTVSSDDMKQALQLSLDTKLPIEQTVLSVVAASNNADAVPVAS</sequence>
<evidence type="ECO:0000256" key="7">
    <source>
        <dbReference type="ARBA" id="ARBA00023002"/>
    </source>
</evidence>
<evidence type="ECO:0000313" key="16">
    <source>
        <dbReference type="EMBL" id="CAB3380385.1"/>
    </source>
</evidence>
<comment type="cofactor">
    <cofactor evidence="12">
        <name>Fe(2+)</name>
        <dbReference type="ChEBI" id="CHEBI:29033"/>
    </cofactor>
</comment>
<evidence type="ECO:0000259" key="15">
    <source>
        <dbReference type="Pfam" id="PF00487"/>
    </source>
</evidence>
<evidence type="ECO:0000256" key="1">
    <source>
        <dbReference type="ARBA" id="ARBA00004141"/>
    </source>
</evidence>
<dbReference type="CDD" id="cd03505">
    <property type="entry name" value="Delta9-FADS-like"/>
    <property type="match status" value="1"/>
</dbReference>
<evidence type="ECO:0000256" key="10">
    <source>
        <dbReference type="ARBA" id="ARBA00023136"/>
    </source>
</evidence>
<evidence type="ECO:0000256" key="6">
    <source>
        <dbReference type="ARBA" id="ARBA00022989"/>
    </source>
</evidence>
<keyword evidence="4 12" id="KW-0812">Transmembrane</keyword>
<evidence type="ECO:0000256" key="11">
    <source>
        <dbReference type="ARBA" id="ARBA00023160"/>
    </source>
</evidence>
<keyword evidence="8" id="KW-0408">Iron</keyword>
<dbReference type="EMBL" id="CADEPI010000207">
    <property type="protein sequence ID" value="CAB3380385.1"/>
    <property type="molecule type" value="Genomic_DNA"/>
</dbReference>
<evidence type="ECO:0000256" key="4">
    <source>
        <dbReference type="ARBA" id="ARBA00022692"/>
    </source>
</evidence>
<feature type="region of interest" description="Disordered" evidence="13">
    <location>
        <begin position="351"/>
        <end position="370"/>
    </location>
</feature>
<comment type="similarity">
    <text evidence="2 12">Belongs to the fatty acid desaturase type 1 family.</text>
</comment>
<reference evidence="16 17" key="1">
    <citation type="submission" date="2020-04" db="EMBL/GenBank/DDBJ databases">
        <authorList>
            <person name="Alioto T."/>
            <person name="Alioto T."/>
            <person name="Gomez Garrido J."/>
        </authorList>
    </citation>
    <scope>NUCLEOTIDE SEQUENCE [LARGE SCALE GENOMIC DNA]</scope>
</reference>
<evidence type="ECO:0000256" key="3">
    <source>
        <dbReference type="ARBA" id="ARBA00022516"/>
    </source>
</evidence>
<keyword evidence="9" id="KW-0443">Lipid metabolism</keyword>
<dbReference type="GO" id="GO:0005506">
    <property type="term" value="F:iron ion binding"/>
    <property type="evidence" value="ECO:0007669"/>
    <property type="project" value="TreeGrafter"/>
</dbReference>
<organism evidence="16 17">
    <name type="scientific">Cloeon dipterum</name>
    <dbReference type="NCBI Taxonomy" id="197152"/>
    <lineage>
        <taxon>Eukaryota</taxon>
        <taxon>Metazoa</taxon>
        <taxon>Ecdysozoa</taxon>
        <taxon>Arthropoda</taxon>
        <taxon>Hexapoda</taxon>
        <taxon>Insecta</taxon>
        <taxon>Pterygota</taxon>
        <taxon>Palaeoptera</taxon>
        <taxon>Ephemeroptera</taxon>
        <taxon>Pisciforma</taxon>
        <taxon>Baetidae</taxon>
        <taxon>Cloeon</taxon>
    </lineage>
</organism>
<keyword evidence="11 12" id="KW-0275">Fatty acid biosynthesis</keyword>
<feature type="transmembrane region" description="Helical" evidence="14">
    <location>
        <begin position="21"/>
        <end position="43"/>
    </location>
</feature>
<evidence type="ECO:0000256" key="13">
    <source>
        <dbReference type="SAM" id="MobiDB-lite"/>
    </source>
</evidence>
<dbReference type="InterPro" id="IPR015876">
    <property type="entry name" value="Acyl-CoA_DS"/>
</dbReference>
<feature type="domain" description="Fatty acid desaturase" evidence="15">
    <location>
        <begin position="50"/>
        <end position="252"/>
    </location>
</feature>
<keyword evidence="5" id="KW-0276">Fatty acid metabolism</keyword>
<dbReference type="GO" id="GO:0005789">
    <property type="term" value="C:endoplasmic reticulum membrane"/>
    <property type="evidence" value="ECO:0007669"/>
    <property type="project" value="TreeGrafter"/>
</dbReference>
<dbReference type="PRINTS" id="PR00075">
    <property type="entry name" value="FACDDSATRASE"/>
</dbReference>
<feature type="transmembrane region" description="Helical" evidence="14">
    <location>
        <begin position="375"/>
        <end position="397"/>
    </location>
</feature>
<keyword evidence="3 12" id="KW-0444">Lipid biosynthesis</keyword>
<evidence type="ECO:0000256" key="12">
    <source>
        <dbReference type="RuleBase" id="RU000581"/>
    </source>
</evidence>
<dbReference type="PANTHER" id="PTHR11351:SF61">
    <property type="entry name" value="RH14937P"/>
    <property type="match status" value="1"/>
</dbReference>
<evidence type="ECO:0000256" key="8">
    <source>
        <dbReference type="ARBA" id="ARBA00023004"/>
    </source>
</evidence>
<keyword evidence="7 12" id="KW-0560">Oxidoreductase</keyword>
<proteinExistence type="inferred from homology"/>
<evidence type="ECO:0000256" key="9">
    <source>
        <dbReference type="ARBA" id="ARBA00023098"/>
    </source>
</evidence>
<keyword evidence="6 14" id="KW-1133">Transmembrane helix</keyword>
<protein>
    <recommendedName>
        <fullName evidence="15">Fatty acid desaturase domain-containing protein</fullName>
    </recommendedName>
</protein>
<dbReference type="PANTHER" id="PTHR11351">
    <property type="entry name" value="ACYL-COA DESATURASE"/>
    <property type="match status" value="1"/>
</dbReference>
<evidence type="ECO:0000256" key="14">
    <source>
        <dbReference type="SAM" id="Phobius"/>
    </source>
</evidence>
<comment type="domain">
    <text evidence="12">The histidine box domains are involved in binding the catalytic metal ions.</text>
</comment>
<feature type="transmembrane region" description="Helical" evidence="14">
    <location>
        <begin position="403"/>
        <end position="423"/>
    </location>
</feature>
<dbReference type="Pfam" id="PF00487">
    <property type="entry name" value="FA_desaturase"/>
    <property type="match status" value="1"/>
</dbReference>
<feature type="compositionally biased region" description="Pro residues" evidence="13">
    <location>
        <begin position="353"/>
        <end position="370"/>
    </location>
</feature>
<keyword evidence="10 14" id="KW-0472">Membrane</keyword>
<evidence type="ECO:0000313" key="17">
    <source>
        <dbReference type="Proteomes" id="UP000494165"/>
    </source>
</evidence>
<comment type="caution">
    <text evidence="16">The sequence shown here is derived from an EMBL/GenBank/DDBJ whole genome shotgun (WGS) entry which is preliminary data.</text>
</comment>
<dbReference type="AlphaFoldDB" id="A0A8S1DQN4"/>
<evidence type="ECO:0000256" key="2">
    <source>
        <dbReference type="ARBA" id="ARBA00009295"/>
    </source>
</evidence>
<dbReference type="GO" id="GO:0006636">
    <property type="term" value="P:unsaturated fatty acid biosynthetic process"/>
    <property type="evidence" value="ECO:0007669"/>
    <property type="project" value="TreeGrafter"/>
</dbReference>
<feature type="transmembrane region" description="Helical" evidence="14">
    <location>
        <begin position="164"/>
        <end position="184"/>
    </location>
</feature>
<dbReference type="Proteomes" id="UP000494165">
    <property type="component" value="Unassembled WGS sequence"/>
</dbReference>
<accession>A0A8S1DQN4</accession>
<dbReference type="InterPro" id="IPR005804">
    <property type="entry name" value="FA_desaturase_dom"/>
</dbReference>
<keyword evidence="17" id="KW-1185">Reference proteome</keyword>
<dbReference type="OrthoDB" id="10260134at2759"/>
<evidence type="ECO:0000256" key="5">
    <source>
        <dbReference type="ARBA" id="ARBA00022832"/>
    </source>
</evidence>
<feature type="transmembrane region" description="Helical" evidence="14">
    <location>
        <begin position="49"/>
        <end position="70"/>
    </location>
</feature>
<gene>
    <name evidence="16" type="ORF">CLODIP_2_CD04520</name>
</gene>
<dbReference type="GO" id="GO:0004768">
    <property type="term" value="F:stearoyl-CoA 9-desaturase activity"/>
    <property type="evidence" value="ECO:0007669"/>
    <property type="project" value="TreeGrafter"/>
</dbReference>
<comment type="subcellular location">
    <subcellularLocation>
        <location evidence="1">Membrane</location>
        <topology evidence="1">Multi-pass membrane protein</topology>
    </subcellularLocation>
</comment>
<name>A0A8S1DQN4_9INSE</name>